<keyword evidence="1" id="KW-1185">Reference proteome</keyword>
<sequence>MTGVELADTGMAHPNAPFRPIEIILPKSRPQDYMSTTCLIKNGVLFALGTNYTSPYGAVQSGPFLGGARWAAAQDR</sequence>
<evidence type="ECO:0000313" key="1">
    <source>
        <dbReference type="Proteomes" id="UP000887565"/>
    </source>
</evidence>
<proteinExistence type="predicted"/>
<organism evidence="1 2">
    <name type="scientific">Romanomermis culicivorax</name>
    <name type="common">Nematode worm</name>
    <dbReference type="NCBI Taxonomy" id="13658"/>
    <lineage>
        <taxon>Eukaryota</taxon>
        <taxon>Metazoa</taxon>
        <taxon>Ecdysozoa</taxon>
        <taxon>Nematoda</taxon>
        <taxon>Enoplea</taxon>
        <taxon>Dorylaimia</taxon>
        <taxon>Mermithida</taxon>
        <taxon>Mermithoidea</taxon>
        <taxon>Mermithidae</taxon>
        <taxon>Romanomermis</taxon>
    </lineage>
</organism>
<dbReference type="Proteomes" id="UP000887565">
    <property type="component" value="Unplaced"/>
</dbReference>
<dbReference type="WBParaSite" id="nRc.2.0.1.t03535-RA">
    <property type="protein sequence ID" value="nRc.2.0.1.t03535-RA"/>
    <property type="gene ID" value="nRc.2.0.1.g03535"/>
</dbReference>
<name>A0A915HPY8_ROMCU</name>
<dbReference type="AlphaFoldDB" id="A0A915HPY8"/>
<evidence type="ECO:0000313" key="2">
    <source>
        <dbReference type="WBParaSite" id="nRc.2.0.1.t03535-RA"/>
    </source>
</evidence>
<protein>
    <submittedName>
        <fullName evidence="2">Uncharacterized protein</fullName>
    </submittedName>
</protein>
<accession>A0A915HPY8</accession>
<reference evidence="2" key="1">
    <citation type="submission" date="2022-11" db="UniProtKB">
        <authorList>
            <consortium name="WormBaseParasite"/>
        </authorList>
    </citation>
    <scope>IDENTIFICATION</scope>
</reference>